<feature type="transmembrane region" description="Helical" evidence="1">
    <location>
        <begin position="672"/>
        <end position="700"/>
    </location>
</feature>
<comment type="caution">
    <text evidence="2">The sequence shown here is derived from an EMBL/GenBank/DDBJ whole genome shotgun (WGS) entry which is preliminary data.</text>
</comment>
<dbReference type="InterPro" id="IPR011385">
    <property type="entry name" value="Site-sp_rcmbase"/>
</dbReference>
<feature type="transmembrane region" description="Helical" evidence="1">
    <location>
        <begin position="620"/>
        <end position="642"/>
    </location>
</feature>
<feature type="transmembrane region" description="Helical" evidence="1">
    <location>
        <begin position="439"/>
        <end position="461"/>
    </location>
</feature>
<dbReference type="Proteomes" id="UP001368500">
    <property type="component" value="Unassembled WGS sequence"/>
</dbReference>
<feature type="transmembrane region" description="Helical" evidence="1">
    <location>
        <begin position="559"/>
        <end position="578"/>
    </location>
</feature>
<keyword evidence="1" id="KW-0472">Membrane</keyword>
<keyword evidence="1" id="KW-0812">Transmembrane</keyword>
<dbReference type="PIRSF" id="PIRSF015380">
    <property type="entry name" value="Site-sp_rcmb"/>
    <property type="match status" value="1"/>
</dbReference>
<sequence length="736" mass="80120">MTTRDTWNLAGLVETARPDAPLADCNVWLLQLWRWLTHGGPQRGERGTPYPVLRLRHLLNLLDRQPELRERVVRLLHRVWTDNDTAALFAEPGFSAHRGLGAELMSRLRLRLLPQTPETRDAAVLYTMMVGMEGQPGWMAEMDDVLLVRLQQLFSQTAGLAQAALVAPTIEDVLPLSVNDGQAPRRGEGRRGAMAGAAGARTPAGAGALWQAPMLQALSWLAASIRAGAMSSELRLRMAPLDAGDDPFDQLQRAVQDHVDAMRCAQALTQTQAQAAGPARDLPDAPDARQAVLPQANYLRAVLQRCHDRADTVRGSLGARGVSAGLLFDLDQLQARLARLESVLNLLLAQHPAREFVVLLDQLGHAVRERRGLRSLLAQHHALLARRMAERHALIGEHYLARDRAEYQALMRQAAGGGLVIAGTTFAKFGLMALGMSPFWGGVAAGLNYALSFLVIFLLHWTVATKQPAMTAPALAASLGRVQAGRGEARAQAQETFVDEIALLVRSQMAGVIGNLGMVIPVVLVVQALAWWVMGRPLIDEAHAHGVLHSLSLLGPTPLYAAFTGVLLFGGALAAGWVENAFNYHRLDSALARHPGIVARLGSARAQRWSVWWRRNINNVVSNLVLGLMLGLVPVLLSFFTLPIEVRHVTLSTGQLAAAVGTLGTAALAQPAFWWCVAGIVVTGALNLVVSFSLALWMALRARGIAVREKDSLRRSLWQRLRRSPSTFLWPPRPLS</sequence>
<evidence type="ECO:0000256" key="1">
    <source>
        <dbReference type="SAM" id="Phobius"/>
    </source>
</evidence>
<organism evidence="2 3">
    <name type="scientific">Pseudaquabacterium rugosum</name>
    <dbReference type="NCBI Taxonomy" id="2984194"/>
    <lineage>
        <taxon>Bacteria</taxon>
        <taxon>Pseudomonadati</taxon>
        <taxon>Pseudomonadota</taxon>
        <taxon>Betaproteobacteria</taxon>
        <taxon>Burkholderiales</taxon>
        <taxon>Sphaerotilaceae</taxon>
        <taxon>Pseudaquabacterium</taxon>
    </lineage>
</organism>
<dbReference type="Pfam" id="PF10136">
    <property type="entry name" value="SpecificRecomb"/>
    <property type="match status" value="2"/>
</dbReference>
<evidence type="ECO:0000313" key="3">
    <source>
        <dbReference type="Proteomes" id="UP001368500"/>
    </source>
</evidence>
<protein>
    <submittedName>
        <fullName evidence="2">Recombinase</fullName>
    </submittedName>
</protein>
<reference evidence="2 3" key="1">
    <citation type="submission" date="2024-04" db="EMBL/GenBank/DDBJ databases">
        <title>Novel species of the genus Ideonella isolated from streams.</title>
        <authorList>
            <person name="Lu H."/>
        </authorList>
    </citation>
    <scope>NUCLEOTIDE SEQUENCE [LARGE SCALE GENOMIC DNA]</scope>
    <source>
        <strain evidence="2 3">BYS139W</strain>
    </source>
</reference>
<accession>A0ABU9BAF0</accession>
<dbReference type="RefSeq" id="WP_341374503.1">
    <property type="nucleotide sequence ID" value="NZ_JBBUTF010000009.1"/>
</dbReference>
<name>A0ABU9BAF0_9BURK</name>
<keyword evidence="3" id="KW-1185">Reference proteome</keyword>
<evidence type="ECO:0000313" key="2">
    <source>
        <dbReference type="EMBL" id="MEK8026721.1"/>
    </source>
</evidence>
<gene>
    <name evidence="2" type="ORF">AACH11_12185</name>
</gene>
<proteinExistence type="predicted"/>
<keyword evidence="1" id="KW-1133">Transmembrane helix</keyword>
<feature type="transmembrane region" description="Helical" evidence="1">
    <location>
        <begin position="512"/>
        <end position="534"/>
    </location>
</feature>
<dbReference type="EMBL" id="JBBUTF010000009">
    <property type="protein sequence ID" value="MEK8026721.1"/>
    <property type="molecule type" value="Genomic_DNA"/>
</dbReference>